<evidence type="ECO:0000313" key="11">
    <source>
        <dbReference type="Proteomes" id="UP000004283"/>
    </source>
</evidence>
<evidence type="ECO:0000256" key="6">
    <source>
        <dbReference type="ARBA" id="ARBA00022989"/>
    </source>
</evidence>
<evidence type="ECO:0000256" key="8">
    <source>
        <dbReference type="ARBA" id="ARBA00023136"/>
    </source>
</evidence>
<dbReference type="GO" id="GO:0065002">
    <property type="term" value="P:intracellular protein transmembrane transport"/>
    <property type="evidence" value="ECO:0007669"/>
    <property type="project" value="UniProtKB-UniRule"/>
</dbReference>
<dbReference type="GO" id="GO:0008320">
    <property type="term" value="F:protein transmembrane transporter activity"/>
    <property type="evidence" value="ECO:0007669"/>
    <property type="project" value="UniProtKB-UniRule"/>
</dbReference>
<comment type="subcellular location">
    <subcellularLocation>
        <location evidence="9">Cell membrane</location>
        <topology evidence="9">Single-pass membrane protein</topology>
    </subcellularLocation>
    <subcellularLocation>
        <location evidence="1">Membrane</location>
    </subcellularLocation>
</comment>
<dbReference type="PANTHER" id="PTHR33910">
    <property type="entry name" value="PROTEIN TRANSLOCASE SUBUNIT SECE"/>
    <property type="match status" value="1"/>
</dbReference>
<keyword evidence="7 9" id="KW-0811">Translocation</keyword>
<keyword evidence="6 9" id="KW-1133">Transmembrane helix</keyword>
<dbReference type="GO" id="GO:0043952">
    <property type="term" value="P:protein transport by the Sec complex"/>
    <property type="evidence" value="ECO:0007669"/>
    <property type="project" value="UniProtKB-UniRule"/>
</dbReference>
<dbReference type="HAMAP" id="MF_00422">
    <property type="entry name" value="SecE"/>
    <property type="match status" value="1"/>
</dbReference>
<dbReference type="GO" id="GO:0006605">
    <property type="term" value="P:protein targeting"/>
    <property type="evidence" value="ECO:0007669"/>
    <property type="project" value="UniProtKB-UniRule"/>
</dbReference>
<dbReference type="EMBL" id="ACKV01000008">
    <property type="protein sequence ID" value="EEJ43191.1"/>
    <property type="molecule type" value="Genomic_DNA"/>
</dbReference>
<gene>
    <name evidence="9 10" type="primary">secE</name>
    <name evidence="10" type="ORF">HMPREF0555_0245</name>
</gene>
<dbReference type="GO" id="GO:0005886">
    <property type="term" value="C:plasma membrane"/>
    <property type="evidence" value="ECO:0007669"/>
    <property type="project" value="UniProtKB-SubCell"/>
</dbReference>
<dbReference type="InterPro" id="IPR001901">
    <property type="entry name" value="Translocase_SecE/Sec61-g"/>
</dbReference>
<sequence length="73" mass="8373">MASIHYINKQNKGFKMINYFKNVAQEMKNVTWLTGEQTSKETITVITVSIIFALFLGGVDWLLQQGFNFLLAK</sequence>
<dbReference type="Gene3D" id="1.20.5.1030">
    <property type="entry name" value="Preprotein translocase secy subunit"/>
    <property type="match status" value="1"/>
</dbReference>
<reference evidence="10 11" key="1">
    <citation type="submission" date="2009-04" db="EMBL/GenBank/DDBJ databases">
        <authorList>
            <person name="Qin X."/>
            <person name="Bachman B."/>
            <person name="Battles P."/>
            <person name="Bell A."/>
            <person name="Bess C."/>
            <person name="Bickham C."/>
            <person name="Chaboub L."/>
            <person name="Chen D."/>
            <person name="Coyle M."/>
            <person name="Deiros D.R."/>
            <person name="Dinh H."/>
            <person name="Forbes L."/>
            <person name="Fowler G."/>
            <person name="Francisco L."/>
            <person name="Fu Q."/>
            <person name="Gubbala S."/>
            <person name="Hale W."/>
            <person name="Han Y."/>
            <person name="Hemphill L."/>
            <person name="Highlander S.K."/>
            <person name="Hirani K."/>
            <person name="Hogues M."/>
            <person name="Jackson L."/>
            <person name="Jakkamsetti A."/>
            <person name="Javaid M."/>
            <person name="Jiang H."/>
            <person name="Korchina V."/>
            <person name="Kovar C."/>
            <person name="Lara F."/>
            <person name="Lee S."/>
            <person name="Mata R."/>
            <person name="Mathew T."/>
            <person name="Moen C."/>
            <person name="Morales K."/>
            <person name="Munidasa M."/>
            <person name="Nazareth L."/>
            <person name="Ngo R."/>
            <person name="Nguyen L."/>
            <person name="Okwuonu G."/>
            <person name="Ongeri F."/>
            <person name="Patil S."/>
            <person name="Petrosino J."/>
            <person name="Pham C."/>
            <person name="Pham P."/>
            <person name="Pu L.-L."/>
            <person name="Puazo M."/>
            <person name="Raj R."/>
            <person name="Reid J."/>
            <person name="Rouhana J."/>
            <person name="Saada N."/>
            <person name="Shang Y."/>
            <person name="Simmons D."/>
            <person name="Thornton R."/>
            <person name="Warren J."/>
            <person name="Weissenberger G."/>
            <person name="Zhang J."/>
            <person name="Zhang L."/>
            <person name="Zhou C."/>
            <person name="Zhu D."/>
            <person name="Muzny D."/>
            <person name="Worley K."/>
            <person name="Gibbs R."/>
        </authorList>
    </citation>
    <scope>NUCLEOTIDE SEQUENCE [LARGE SCALE GENOMIC DNA]</scope>
    <source>
        <strain evidence="10 11">ATCC 19254</strain>
    </source>
</reference>
<dbReference type="InterPro" id="IPR005807">
    <property type="entry name" value="SecE_bac"/>
</dbReference>
<feature type="transmembrane region" description="Helical" evidence="9">
    <location>
        <begin position="42"/>
        <end position="63"/>
    </location>
</feature>
<dbReference type="PANTHER" id="PTHR33910:SF1">
    <property type="entry name" value="PROTEIN TRANSLOCASE SUBUNIT SECE"/>
    <property type="match status" value="1"/>
</dbReference>
<evidence type="ECO:0000256" key="1">
    <source>
        <dbReference type="ARBA" id="ARBA00004370"/>
    </source>
</evidence>
<comment type="similarity">
    <text evidence="9">Belongs to the SecE/SEC61-gamma family.</text>
</comment>
<protein>
    <recommendedName>
        <fullName evidence="9">Protein translocase subunit SecE</fullName>
    </recommendedName>
</protein>
<keyword evidence="8 9" id="KW-0472">Membrane</keyword>
<evidence type="ECO:0000256" key="7">
    <source>
        <dbReference type="ARBA" id="ARBA00023010"/>
    </source>
</evidence>
<evidence type="ECO:0000256" key="4">
    <source>
        <dbReference type="ARBA" id="ARBA00022692"/>
    </source>
</evidence>
<proteinExistence type="inferred from homology"/>
<evidence type="ECO:0000256" key="2">
    <source>
        <dbReference type="ARBA" id="ARBA00022448"/>
    </source>
</evidence>
<comment type="subunit">
    <text evidence="9">Component of the Sec protein translocase complex. Heterotrimer consisting of SecY, SecE and SecG subunits. The heterotrimers can form oligomers, although 1 heterotrimer is thought to be able to translocate proteins. Interacts with the ribosome. Interacts with SecDF, and other proteins may be involved. Interacts with SecA.</text>
</comment>
<dbReference type="HOGENOM" id="CLU_113663_8_1_9"/>
<dbReference type="Proteomes" id="UP000004283">
    <property type="component" value="Unassembled WGS sequence"/>
</dbReference>
<evidence type="ECO:0000256" key="9">
    <source>
        <dbReference type="HAMAP-Rule" id="MF_00422"/>
    </source>
</evidence>
<dbReference type="NCBIfam" id="TIGR00964">
    <property type="entry name" value="secE_bact"/>
    <property type="match status" value="1"/>
</dbReference>
<keyword evidence="2 9" id="KW-0813">Transport</keyword>
<accession>C2KHX9</accession>
<name>C2KHX9_LEUMC</name>
<evidence type="ECO:0000256" key="3">
    <source>
        <dbReference type="ARBA" id="ARBA00022475"/>
    </source>
</evidence>
<dbReference type="Pfam" id="PF00584">
    <property type="entry name" value="SecE"/>
    <property type="match status" value="1"/>
</dbReference>
<comment type="caution">
    <text evidence="10">The sequence shown here is derived from an EMBL/GenBank/DDBJ whole genome shotgun (WGS) entry which is preliminary data.</text>
</comment>
<keyword evidence="5 9" id="KW-0653">Protein transport</keyword>
<dbReference type="AlphaFoldDB" id="C2KHX9"/>
<keyword evidence="4 9" id="KW-0812">Transmembrane</keyword>
<comment type="function">
    <text evidence="9">Essential subunit of the Sec protein translocation channel SecYEG. Clamps together the 2 halves of SecY. May contact the channel plug during translocation.</text>
</comment>
<evidence type="ECO:0000313" key="10">
    <source>
        <dbReference type="EMBL" id="EEJ43191.1"/>
    </source>
</evidence>
<dbReference type="InterPro" id="IPR038379">
    <property type="entry name" value="SecE_sf"/>
</dbReference>
<evidence type="ECO:0000256" key="5">
    <source>
        <dbReference type="ARBA" id="ARBA00022927"/>
    </source>
</evidence>
<dbReference type="GO" id="GO:0009306">
    <property type="term" value="P:protein secretion"/>
    <property type="evidence" value="ECO:0007669"/>
    <property type="project" value="UniProtKB-UniRule"/>
</dbReference>
<keyword evidence="3 9" id="KW-1003">Cell membrane</keyword>
<organism evidence="10 11">
    <name type="scientific">Leuconostoc mesenteroides subsp. cremoris ATCC 19254</name>
    <dbReference type="NCBI Taxonomy" id="586220"/>
    <lineage>
        <taxon>Bacteria</taxon>
        <taxon>Bacillati</taxon>
        <taxon>Bacillota</taxon>
        <taxon>Bacilli</taxon>
        <taxon>Lactobacillales</taxon>
        <taxon>Lactobacillaceae</taxon>
        <taxon>Leuconostoc</taxon>
    </lineage>
</organism>